<keyword evidence="1" id="KW-0472">Membrane</keyword>
<organism evidence="2 3">
    <name type="scientific">Mucuna pruriens</name>
    <name type="common">Velvet bean</name>
    <name type="synonym">Dolichos pruriens</name>
    <dbReference type="NCBI Taxonomy" id="157652"/>
    <lineage>
        <taxon>Eukaryota</taxon>
        <taxon>Viridiplantae</taxon>
        <taxon>Streptophyta</taxon>
        <taxon>Embryophyta</taxon>
        <taxon>Tracheophyta</taxon>
        <taxon>Spermatophyta</taxon>
        <taxon>Magnoliopsida</taxon>
        <taxon>eudicotyledons</taxon>
        <taxon>Gunneridae</taxon>
        <taxon>Pentapetalae</taxon>
        <taxon>rosids</taxon>
        <taxon>fabids</taxon>
        <taxon>Fabales</taxon>
        <taxon>Fabaceae</taxon>
        <taxon>Papilionoideae</taxon>
        <taxon>50 kb inversion clade</taxon>
        <taxon>NPAAA clade</taxon>
        <taxon>indigoferoid/millettioid clade</taxon>
        <taxon>Phaseoleae</taxon>
        <taxon>Mucuna</taxon>
    </lineage>
</organism>
<keyword evidence="1" id="KW-0812">Transmembrane</keyword>
<keyword evidence="3" id="KW-1185">Reference proteome</keyword>
<protein>
    <submittedName>
        <fullName evidence="2">11-beta-hydroxysteroid dehydrogenase-like 6</fullName>
    </submittedName>
</protein>
<reference evidence="2" key="1">
    <citation type="submission" date="2018-05" db="EMBL/GenBank/DDBJ databases">
        <title>Draft genome of Mucuna pruriens seed.</title>
        <authorList>
            <person name="Nnadi N.E."/>
            <person name="Vos R."/>
            <person name="Hasami M.H."/>
            <person name="Devisetty U.K."/>
            <person name="Aguiy J.C."/>
        </authorList>
    </citation>
    <scope>NUCLEOTIDE SEQUENCE [LARGE SCALE GENOMIC DNA]</scope>
    <source>
        <strain evidence="2">JCA_2017</strain>
    </source>
</reference>
<feature type="non-terminal residue" evidence="2">
    <location>
        <position position="98"/>
    </location>
</feature>
<feature type="transmembrane region" description="Helical" evidence="1">
    <location>
        <begin position="12"/>
        <end position="30"/>
    </location>
</feature>
<proteinExistence type="predicted"/>
<gene>
    <name evidence="2" type="primary">HSD6</name>
    <name evidence="2" type="ORF">CR513_58329</name>
</gene>
<accession>A0A371EB69</accession>
<name>A0A371EB69_MUCPR</name>
<comment type="caution">
    <text evidence="2">The sequence shown here is derived from an EMBL/GenBank/DDBJ whole genome shotgun (WGS) entry which is preliminary data.</text>
</comment>
<dbReference type="EMBL" id="QJKJ01015000">
    <property type="protein sequence ID" value="RDX63266.1"/>
    <property type="molecule type" value="Genomic_DNA"/>
</dbReference>
<evidence type="ECO:0000313" key="2">
    <source>
        <dbReference type="EMBL" id="RDX63266.1"/>
    </source>
</evidence>
<dbReference type="Proteomes" id="UP000257109">
    <property type="component" value="Unassembled WGS sequence"/>
</dbReference>
<dbReference type="OrthoDB" id="47007at2759"/>
<evidence type="ECO:0000256" key="1">
    <source>
        <dbReference type="SAM" id="Phobius"/>
    </source>
</evidence>
<dbReference type="InterPro" id="IPR036291">
    <property type="entry name" value="NAD(P)-bd_dom_sf"/>
</dbReference>
<feature type="non-terminal residue" evidence="2">
    <location>
        <position position="1"/>
    </location>
</feature>
<dbReference type="STRING" id="157652.A0A371EB69"/>
<dbReference type="SUPFAM" id="SSF51735">
    <property type="entry name" value="NAD(P)-binding Rossmann-fold domains"/>
    <property type="match status" value="1"/>
</dbReference>
<dbReference type="AlphaFoldDB" id="A0A371EB69"/>
<keyword evidence="1" id="KW-1133">Transmembrane helix</keyword>
<sequence length="98" mass="10840">MKGINKLLNVVLPPLSLILLSIFMLPFLLFKQLMYVKRLLYTENVSNKVVVITGAASGIGEARSKAIPVDHLVNNAGISGKLEEVENWRDVSDFTPVM</sequence>
<evidence type="ECO:0000313" key="3">
    <source>
        <dbReference type="Proteomes" id="UP000257109"/>
    </source>
</evidence>